<sequence length="65" mass="7384">MLGKASEIKIATISGAADRFEESLRDWCEFNPKAMIEDIKFTATALENQVDYLHALIIYKEAPHE</sequence>
<evidence type="ECO:0000313" key="2">
    <source>
        <dbReference type="Proteomes" id="UP000678895"/>
    </source>
</evidence>
<dbReference type="Proteomes" id="UP000678895">
    <property type="component" value="Unassembled WGS sequence"/>
</dbReference>
<dbReference type="AlphaFoldDB" id="A0A920CJ93"/>
<keyword evidence="2" id="KW-1185">Reference proteome</keyword>
<name>A0A920CJ93_9BACL</name>
<organism evidence="1 2">
    <name type="scientific">Paenibacillus apis</name>
    <dbReference type="NCBI Taxonomy" id="1792174"/>
    <lineage>
        <taxon>Bacteria</taxon>
        <taxon>Bacillati</taxon>
        <taxon>Bacillota</taxon>
        <taxon>Bacilli</taxon>
        <taxon>Bacillales</taxon>
        <taxon>Paenibacillaceae</taxon>
        <taxon>Paenibacillus</taxon>
    </lineage>
</organism>
<dbReference type="EMBL" id="BORS01000007">
    <property type="protein sequence ID" value="GIO42506.1"/>
    <property type="molecule type" value="Genomic_DNA"/>
</dbReference>
<reference evidence="1" key="1">
    <citation type="submission" date="2021-03" db="EMBL/GenBank/DDBJ databases">
        <title>Antimicrobial resistance genes in bacteria isolated from Japanese honey, and their potential for conferring macrolide and lincosamide resistance in the American foulbrood pathogen Paenibacillus larvae.</title>
        <authorList>
            <person name="Okamoto M."/>
            <person name="Kumagai M."/>
            <person name="Kanamori H."/>
            <person name="Takamatsu D."/>
        </authorList>
    </citation>
    <scope>NUCLEOTIDE SEQUENCE</scope>
    <source>
        <strain evidence="1">J41TS4</strain>
    </source>
</reference>
<evidence type="ECO:0000313" key="1">
    <source>
        <dbReference type="EMBL" id="GIO42506.1"/>
    </source>
</evidence>
<comment type="caution">
    <text evidence="1">The sequence shown here is derived from an EMBL/GenBank/DDBJ whole genome shotgun (WGS) entry which is preliminary data.</text>
</comment>
<protein>
    <submittedName>
        <fullName evidence="1">Uncharacterized protein</fullName>
    </submittedName>
</protein>
<gene>
    <name evidence="1" type="ORF">J41TS4_22640</name>
</gene>
<proteinExistence type="predicted"/>
<dbReference type="RefSeq" id="WP_301627323.1">
    <property type="nucleotide sequence ID" value="NZ_BORS01000007.1"/>
</dbReference>
<accession>A0A920CJ93</accession>